<accession>A0A226DSY5</accession>
<dbReference type="Pfam" id="PF01344">
    <property type="entry name" value="Kelch_1"/>
    <property type="match status" value="1"/>
</dbReference>
<dbReference type="InterPro" id="IPR006652">
    <property type="entry name" value="Kelch_1"/>
</dbReference>
<keyword evidence="3" id="KW-1185">Reference proteome</keyword>
<evidence type="ECO:0000313" key="3">
    <source>
        <dbReference type="Proteomes" id="UP000198287"/>
    </source>
</evidence>
<protein>
    <submittedName>
        <fullName evidence="2">Uncharacterized protein</fullName>
    </submittedName>
</protein>
<dbReference type="Gene3D" id="2.120.10.80">
    <property type="entry name" value="Kelch-type beta propeller"/>
    <property type="match status" value="2"/>
</dbReference>
<reference evidence="2 3" key="1">
    <citation type="submission" date="2015-12" db="EMBL/GenBank/DDBJ databases">
        <title>The genome of Folsomia candida.</title>
        <authorList>
            <person name="Faddeeva A."/>
            <person name="Derks M.F."/>
            <person name="Anvar Y."/>
            <person name="Smit S."/>
            <person name="Van Straalen N."/>
            <person name="Roelofs D."/>
        </authorList>
    </citation>
    <scope>NUCLEOTIDE SEQUENCE [LARGE SCALE GENOMIC DNA]</scope>
    <source>
        <strain evidence="2 3">VU population</strain>
        <tissue evidence="2">Whole body</tissue>
    </source>
</reference>
<organism evidence="2 3">
    <name type="scientific">Folsomia candida</name>
    <name type="common">Springtail</name>
    <dbReference type="NCBI Taxonomy" id="158441"/>
    <lineage>
        <taxon>Eukaryota</taxon>
        <taxon>Metazoa</taxon>
        <taxon>Ecdysozoa</taxon>
        <taxon>Arthropoda</taxon>
        <taxon>Hexapoda</taxon>
        <taxon>Collembola</taxon>
        <taxon>Entomobryomorpha</taxon>
        <taxon>Isotomoidea</taxon>
        <taxon>Isotomidae</taxon>
        <taxon>Proisotominae</taxon>
        <taxon>Folsomia</taxon>
    </lineage>
</organism>
<dbReference type="SUPFAM" id="SSF117281">
    <property type="entry name" value="Kelch motif"/>
    <property type="match status" value="1"/>
</dbReference>
<keyword evidence="1" id="KW-0880">Kelch repeat</keyword>
<dbReference type="InterPro" id="IPR015915">
    <property type="entry name" value="Kelch-typ_b-propeller"/>
</dbReference>
<evidence type="ECO:0000256" key="1">
    <source>
        <dbReference type="ARBA" id="ARBA00022441"/>
    </source>
</evidence>
<comment type="caution">
    <text evidence="2">The sequence shown here is derived from an EMBL/GenBank/DDBJ whole genome shotgun (WGS) entry which is preliminary data.</text>
</comment>
<sequence>MLDNPPQLKFCIITKANMSQNSLLLLSVVPFLTQLTLSTGTILQATFLQTRLPVPDNCTRPYHFPWEDVITLFGSCRTNGNQNKDILRFRISTDTIEKVGELLEETNRGSVQADTAGNIYYLGGVSNWVQKYNAAQNVTERVTTFPFNLRDSTSVNINSTSNEVIVFGGYGIPSAVYSIDLDTFSTQYKTTLPQNILEATSVRVGDFAYIFDSGASRNNRQVMRVNLKNFTTEMVGPPTLPAFSLRPSSVYDSTGNKVYVIGGYTFAGNEGNPTAGIYEFDPVTFENRFIPVANFPVTGEMYWGISPAAVYVEGLDRIYFFGGSLVTSYSWYQNEIFYVSLAPLRGNLG</sequence>
<gene>
    <name evidence="2" type="ORF">Fcan01_16926</name>
</gene>
<dbReference type="AlphaFoldDB" id="A0A226DSY5"/>
<dbReference type="Proteomes" id="UP000198287">
    <property type="component" value="Unassembled WGS sequence"/>
</dbReference>
<name>A0A226DSY5_FOLCA</name>
<evidence type="ECO:0000313" key="2">
    <source>
        <dbReference type="EMBL" id="OXA48138.1"/>
    </source>
</evidence>
<dbReference type="EMBL" id="LNIX01000012">
    <property type="protein sequence ID" value="OXA48138.1"/>
    <property type="molecule type" value="Genomic_DNA"/>
</dbReference>
<proteinExistence type="predicted"/>